<feature type="transmembrane region" description="Helical" evidence="5">
    <location>
        <begin position="25"/>
        <end position="49"/>
    </location>
</feature>
<dbReference type="Proteomes" id="UP000694523">
    <property type="component" value="Unplaced"/>
</dbReference>
<dbReference type="Ensembl" id="ENSNMLT00000042978.1">
    <property type="protein sequence ID" value="ENSNMLP00000038611.1"/>
    <property type="gene ID" value="ENSNMLG00000023811.1"/>
</dbReference>
<evidence type="ECO:0000313" key="6">
    <source>
        <dbReference type="Ensembl" id="ENSNMLP00000038611.1"/>
    </source>
</evidence>
<keyword evidence="2 5" id="KW-0812">Transmembrane</keyword>
<comment type="subcellular location">
    <subcellularLocation>
        <location evidence="1">Membrane</location>
        <topology evidence="1">Single-pass membrane protein</topology>
    </subcellularLocation>
</comment>
<evidence type="ECO:0000256" key="4">
    <source>
        <dbReference type="ARBA" id="ARBA00023136"/>
    </source>
</evidence>
<evidence type="ECO:0000313" key="7">
    <source>
        <dbReference type="Proteomes" id="UP000694523"/>
    </source>
</evidence>
<evidence type="ECO:0008006" key="8">
    <source>
        <dbReference type="Google" id="ProtNLM"/>
    </source>
</evidence>
<evidence type="ECO:0000256" key="1">
    <source>
        <dbReference type="ARBA" id="ARBA00004167"/>
    </source>
</evidence>
<dbReference type="InterPro" id="IPR020066">
    <property type="entry name" value="Cortexin"/>
</dbReference>
<organism evidence="6 7">
    <name type="scientific">Neogobius melanostomus</name>
    <name type="common">round goby</name>
    <dbReference type="NCBI Taxonomy" id="47308"/>
    <lineage>
        <taxon>Eukaryota</taxon>
        <taxon>Metazoa</taxon>
        <taxon>Chordata</taxon>
        <taxon>Craniata</taxon>
        <taxon>Vertebrata</taxon>
        <taxon>Euteleostomi</taxon>
        <taxon>Actinopterygii</taxon>
        <taxon>Neopterygii</taxon>
        <taxon>Teleostei</taxon>
        <taxon>Neoteleostei</taxon>
        <taxon>Acanthomorphata</taxon>
        <taxon>Gobiaria</taxon>
        <taxon>Gobiiformes</taxon>
        <taxon>Gobioidei</taxon>
        <taxon>Gobiidae</taxon>
        <taxon>Benthophilinae</taxon>
        <taxon>Neogobiini</taxon>
        <taxon>Neogobius</taxon>
    </lineage>
</organism>
<dbReference type="Pfam" id="PF11057">
    <property type="entry name" value="Cortexin"/>
    <property type="match status" value="1"/>
</dbReference>
<reference evidence="6" key="1">
    <citation type="submission" date="2025-08" db="UniProtKB">
        <authorList>
            <consortium name="Ensembl"/>
        </authorList>
    </citation>
    <scope>IDENTIFICATION</scope>
</reference>
<dbReference type="GO" id="GO:0016020">
    <property type="term" value="C:membrane"/>
    <property type="evidence" value="ECO:0007669"/>
    <property type="project" value="UniProtKB-SubCell"/>
</dbReference>
<keyword evidence="3 5" id="KW-1133">Transmembrane helix</keyword>
<reference evidence="6" key="2">
    <citation type="submission" date="2025-09" db="UniProtKB">
        <authorList>
            <consortium name="Ensembl"/>
        </authorList>
    </citation>
    <scope>IDENTIFICATION</scope>
</reference>
<accession>A0A8C6UQI1</accession>
<keyword evidence="4 5" id="KW-0472">Membrane</keyword>
<sequence length="68" mass="7643">PDCLCPVPSSSGESKMSDMGLEQRAALVLVLVLVLVLALLIVRCFRILLDPFRSWTDHMEHSLDYRVS</sequence>
<protein>
    <recommendedName>
        <fullName evidence="8">Cortexin 2</fullName>
    </recommendedName>
</protein>
<keyword evidence="7" id="KW-1185">Reference proteome</keyword>
<dbReference type="PANTHER" id="PTHR16736">
    <property type="entry name" value="CORTEXIN-1-RELATED"/>
    <property type="match status" value="1"/>
</dbReference>
<dbReference type="AlphaFoldDB" id="A0A8C6UQI1"/>
<evidence type="ECO:0000256" key="3">
    <source>
        <dbReference type="ARBA" id="ARBA00022989"/>
    </source>
</evidence>
<dbReference type="PANTHER" id="PTHR16736:SF4">
    <property type="entry name" value="CORTEXIN-2-LIKE"/>
    <property type="match status" value="1"/>
</dbReference>
<proteinExistence type="predicted"/>
<evidence type="ECO:0000256" key="5">
    <source>
        <dbReference type="SAM" id="Phobius"/>
    </source>
</evidence>
<evidence type="ECO:0000256" key="2">
    <source>
        <dbReference type="ARBA" id="ARBA00022692"/>
    </source>
</evidence>
<name>A0A8C6UQI1_9GOBI</name>